<feature type="repeat" description="WD" evidence="1">
    <location>
        <begin position="197"/>
        <end position="238"/>
    </location>
</feature>
<dbReference type="EMBL" id="CAJEUB010000003">
    <property type="protein sequence ID" value="CAD1845499.1"/>
    <property type="molecule type" value="Genomic_DNA"/>
</dbReference>
<accession>A0A6V7QQQ6</accession>
<dbReference type="PANTHER" id="PTHR45086:SF1">
    <property type="entry name" value="WD REPEAT-CONTAINING PROTEIN PCN"/>
    <property type="match status" value="1"/>
</dbReference>
<dbReference type="Gene3D" id="2.130.10.10">
    <property type="entry name" value="YVTN repeat-like/Quinoprotein amine dehydrogenase"/>
    <property type="match status" value="2"/>
</dbReference>
<sequence>MKKLQFYRSSSVEWKPSAVVALATSPDGSQVAAAREDGALEIWLVSPGSVGWHCQLVRFRGLFDPIGFELCEIDSRRERIENFFIGLVWAELGRVRVGAVVVIEHSRNVLNSIGGSIWQMALEPIHDTTSTANGYSNTDAHSDTESSKIDDDDDDNDELIAAHVHGKFQRLAVACDDGCVRLYNATESDELTYIRSFPRVSGRILSVVWSHDAKLIFSGSSDGLIRCWDATSFHEIYRITAGLGGGGSGPELCVWSLLYLRCGTLVSGDSTGSVQFWDSHHGTLLQAHTYHKGDVNALATVPNHKRVFSAGSDGQVILYKPSNDASGPKENGVPRDEVTKWVYVGYVRPHTHDIRALTMASPISREDSLPDEKAPKIRRQKKPVEFSYHKWAHFRVPMLISAGDDTKLFAYSANEFTQFAPHDICPAPQPALIKLAANSSLDGASIMLVQSSSYLDISLVKADSNSAPSVSFGRSTSTQLLARINKTKGSRIICSAISRSGMLIAYSNHVVDVKTSEVVNIFVPRKKADDIDPPHPVNRQ</sequence>
<dbReference type="PANTHER" id="PTHR45086">
    <property type="entry name" value="WD REPEAT-CONTAINING PROTEIN PCN"/>
    <property type="match status" value="1"/>
</dbReference>
<organism evidence="3">
    <name type="scientific">Ananas comosus var. bracteatus</name>
    <name type="common">red pineapple</name>
    <dbReference type="NCBI Taxonomy" id="296719"/>
    <lineage>
        <taxon>Eukaryota</taxon>
        <taxon>Viridiplantae</taxon>
        <taxon>Streptophyta</taxon>
        <taxon>Embryophyta</taxon>
        <taxon>Tracheophyta</taxon>
        <taxon>Spermatophyta</taxon>
        <taxon>Magnoliopsida</taxon>
        <taxon>Liliopsida</taxon>
        <taxon>Poales</taxon>
        <taxon>Bromeliaceae</taxon>
        <taxon>Bromelioideae</taxon>
        <taxon>Ananas</taxon>
    </lineage>
</organism>
<dbReference type="PROSITE" id="PS50294">
    <property type="entry name" value="WD_REPEATS_REGION"/>
    <property type="match status" value="1"/>
</dbReference>
<dbReference type="InterPro" id="IPR001680">
    <property type="entry name" value="WD40_rpt"/>
</dbReference>
<keyword evidence="1" id="KW-0853">WD repeat</keyword>
<dbReference type="SMART" id="SM00320">
    <property type="entry name" value="WD40"/>
    <property type="match status" value="5"/>
</dbReference>
<evidence type="ECO:0000313" key="3">
    <source>
        <dbReference type="EMBL" id="CAD1845499.1"/>
    </source>
</evidence>
<feature type="repeat" description="WD" evidence="1">
    <location>
        <begin position="12"/>
        <end position="43"/>
    </location>
</feature>
<dbReference type="Pfam" id="PF00400">
    <property type="entry name" value="WD40"/>
    <property type="match status" value="2"/>
</dbReference>
<dbReference type="InterPro" id="IPR015943">
    <property type="entry name" value="WD40/YVTN_repeat-like_dom_sf"/>
</dbReference>
<dbReference type="GO" id="GO:0035266">
    <property type="term" value="P:meristem growth"/>
    <property type="evidence" value="ECO:0007669"/>
    <property type="project" value="InterPro"/>
</dbReference>
<feature type="compositionally biased region" description="Basic and acidic residues" evidence="2">
    <location>
        <begin position="140"/>
        <end position="149"/>
    </location>
</feature>
<protein>
    <submittedName>
        <fullName evidence="3">Uncharacterized protein</fullName>
    </submittedName>
</protein>
<gene>
    <name evidence="3" type="ORF">CB5_LOCUS28710</name>
</gene>
<evidence type="ECO:0000256" key="2">
    <source>
        <dbReference type="SAM" id="MobiDB-lite"/>
    </source>
</evidence>
<reference evidence="3" key="1">
    <citation type="submission" date="2020-07" db="EMBL/GenBank/DDBJ databases">
        <authorList>
            <person name="Lin J."/>
        </authorList>
    </citation>
    <scope>NUCLEOTIDE SEQUENCE</scope>
</reference>
<dbReference type="SUPFAM" id="SSF50978">
    <property type="entry name" value="WD40 repeat-like"/>
    <property type="match status" value="1"/>
</dbReference>
<dbReference type="GO" id="GO:0010073">
    <property type="term" value="P:meristem maintenance"/>
    <property type="evidence" value="ECO:0007669"/>
    <property type="project" value="InterPro"/>
</dbReference>
<feature type="region of interest" description="Disordered" evidence="2">
    <location>
        <begin position="132"/>
        <end position="152"/>
    </location>
</feature>
<dbReference type="InterPro" id="IPR036322">
    <property type="entry name" value="WD40_repeat_dom_sf"/>
</dbReference>
<evidence type="ECO:0000256" key="1">
    <source>
        <dbReference type="PROSITE-ProRule" id="PRU00221"/>
    </source>
</evidence>
<dbReference type="PROSITE" id="PS50082">
    <property type="entry name" value="WD_REPEATS_2"/>
    <property type="match status" value="2"/>
</dbReference>
<name>A0A6V7QQQ6_ANACO</name>
<proteinExistence type="predicted"/>
<dbReference type="InterPro" id="IPR044622">
    <property type="entry name" value="PCN"/>
</dbReference>
<dbReference type="AlphaFoldDB" id="A0A6V7QQQ6"/>